<dbReference type="Proteomes" id="UP000008370">
    <property type="component" value="Unassembled WGS sequence"/>
</dbReference>
<evidence type="ECO:0000256" key="1">
    <source>
        <dbReference type="SAM" id="MobiDB-lite"/>
    </source>
</evidence>
<evidence type="ECO:0008006" key="4">
    <source>
        <dbReference type="Google" id="ProtNLM"/>
    </source>
</evidence>
<gene>
    <name evidence="2" type="ORF">PHACADRAFT_200012</name>
</gene>
<dbReference type="EMBL" id="JH930477">
    <property type="protein sequence ID" value="EKM51186.1"/>
    <property type="molecule type" value="Genomic_DNA"/>
</dbReference>
<dbReference type="HOGENOM" id="CLU_397465_0_0_1"/>
<protein>
    <recommendedName>
        <fullName evidence="4">F-box domain-containing protein</fullName>
    </recommendedName>
</protein>
<accession>K5UN75</accession>
<keyword evidence="3" id="KW-1185">Reference proteome</keyword>
<dbReference type="OrthoDB" id="3260441at2759"/>
<dbReference type="KEGG" id="pco:PHACADRAFT_200012"/>
<proteinExistence type="predicted"/>
<dbReference type="GeneID" id="18911461"/>
<evidence type="ECO:0000313" key="3">
    <source>
        <dbReference type="Proteomes" id="UP000008370"/>
    </source>
</evidence>
<feature type="region of interest" description="Disordered" evidence="1">
    <location>
        <begin position="1"/>
        <end position="22"/>
    </location>
</feature>
<feature type="compositionally biased region" description="Polar residues" evidence="1">
    <location>
        <begin position="1"/>
        <end position="10"/>
    </location>
</feature>
<sequence>MHMRSPTTATRSRRELEGAPGELEYEENAMPAMARIATMNSVQIVGDVVIVSHLTLRDLLHLTWASRHFREMLMSKSRKHLWAAARRNDPELPDPPPSISEPRLAAVLFSSYCFGCGNRGQKYDYGLVVRYCGSCWKFNLKRGFTIERQYRLAWDDPVFQLLPCSRNSLDYINAQMSNKDLDSYDVAEFQSVLGQYNSLRDFGDEKALQKFVDERKQYVRVMHEFAKSLQEWQINQKAAMRSVEDSRAESIKQKLLELGYTASDFPEGGWGIENYTYSQWLHILRQPRELTPRIWNNIRPRLEKILADQKLLREEQARRNRRVLRKLELRDVYEMFLPEAPVDDGPFPTASDAILIPEICSLLEEDEARIEMTEERLLTVLPALQEQARKFKVELVEAAWTHYARLSEPERGVTCYCEPLDVFDFDLTPPRHDPALDVKKLKCIPKDMEYRSEDVLDLATALFRCYFCVDIGDEPLPDTAVYSITELAKHVHTKHNRENRRPIKLPVDSRVARKVLSKLGLPEDIRYSEISGKIVCECATLSHPATFAQMVSHIMWETSFYHAASDCRSASECPKNEVLVHDHDLDKGPSFIRLLGDGESFEQPPLSPDEQELVETWSDTFNGRNIICNVCGMCTTIPESSDFWRQHADMDDFPYVPQAPCMEPDELVRHVKTKHARNAKVDDAREAPPELPW</sequence>
<dbReference type="RefSeq" id="XP_007400338.1">
    <property type="nucleotide sequence ID" value="XM_007400276.1"/>
</dbReference>
<dbReference type="AlphaFoldDB" id="K5UN75"/>
<evidence type="ECO:0000313" key="2">
    <source>
        <dbReference type="EMBL" id="EKM51186.1"/>
    </source>
</evidence>
<reference evidence="2 3" key="1">
    <citation type="journal article" date="2012" name="BMC Genomics">
        <title>Comparative genomics of the white-rot fungi, Phanerochaete carnosa and P. chrysosporium, to elucidate the genetic basis of the distinct wood types they colonize.</title>
        <authorList>
            <person name="Suzuki H."/>
            <person name="MacDonald J."/>
            <person name="Syed K."/>
            <person name="Salamov A."/>
            <person name="Hori C."/>
            <person name="Aerts A."/>
            <person name="Henrissat B."/>
            <person name="Wiebenga A."/>
            <person name="vanKuyk P.A."/>
            <person name="Barry K."/>
            <person name="Lindquist E."/>
            <person name="LaButti K."/>
            <person name="Lapidus A."/>
            <person name="Lucas S."/>
            <person name="Coutinho P."/>
            <person name="Gong Y."/>
            <person name="Samejima M."/>
            <person name="Mahadevan R."/>
            <person name="Abou-Zaid M."/>
            <person name="de Vries R.P."/>
            <person name="Igarashi K."/>
            <person name="Yadav J.S."/>
            <person name="Grigoriev I.V."/>
            <person name="Master E.R."/>
        </authorList>
    </citation>
    <scope>NUCLEOTIDE SEQUENCE [LARGE SCALE GENOMIC DNA]</scope>
    <source>
        <strain evidence="2 3">HHB-10118-sp</strain>
    </source>
</reference>
<dbReference type="InParanoid" id="K5UN75"/>
<organism evidence="2 3">
    <name type="scientific">Phanerochaete carnosa (strain HHB-10118-sp)</name>
    <name type="common">White-rot fungus</name>
    <name type="synonym">Peniophora carnosa</name>
    <dbReference type="NCBI Taxonomy" id="650164"/>
    <lineage>
        <taxon>Eukaryota</taxon>
        <taxon>Fungi</taxon>
        <taxon>Dikarya</taxon>
        <taxon>Basidiomycota</taxon>
        <taxon>Agaricomycotina</taxon>
        <taxon>Agaricomycetes</taxon>
        <taxon>Polyporales</taxon>
        <taxon>Phanerochaetaceae</taxon>
        <taxon>Phanerochaete</taxon>
    </lineage>
</organism>
<name>K5UN75_PHACS</name>